<protein>
    <recommendedName>
        <fullName evidence="2">AB hydrolase-1 domain-containing protein</fullName>
    </recommendedName>
</protein>
<gene>
    <name evidence="3" type="ORF">FSARC_5010</name>
</gene>
<reference evidence="3" key="1">
    <citation type="journal article" date="2020" name="BMC Genomics">
        <title>Correction to: Identification and distribution of gene clusters required for synthesis of sphingolipid metabolism inhibitors in diverse species of the filamentous fungus Fusarium.</title>
        <authorList>
            <person name="Kim H.S."/>
            <person name="Lohmar J.M."/>
            <person name="Busman M."/>
            <person name="Brown D.W."/>
            <person name="Naumann T.A."/>
            <person name="Divon H.H."/>
            <person name="Lysoe E."/>
            <person name="Uhlig S."/>
            <person name="Proctor R.H."/>
        </authorList>
    </citation>
    <scope>NUCLEOTIDE SEQUENCE</scope>
    <source>
        <strain evidence="3">NRRL 20472</strain>
    </source>
</reference>
<comment type="caution">
    <text evidence="3">The sequence shown here is derived from an EMBL/GenBank/DDBJ whole genome shotgun (WGS) entry which is preliminary data.</text>
</comment>
<evidence type="ECO:0000313" key="3">
    <source>
        <dbReference type="EMBL" id="KAF4967437.1"/>
    </source>
</evidence>
<name>A0A8H4U0E7_9HYPO</name>
<reference evidence="3" key="2">
    <citation type="submission" date="2020-05" db="EMBL/GenBank/DDBJ databases">
        <authorList>
            <person name="Kim H.-S."/>
            <person name="Proctor R.H."/>
            <person name="Brown D.W."/>
        </authorList>
    </citation>
    <scope>NUCLEOTIDE SEQUENCE</scope>
    <source>
        <strain evidence="3">NRRL 20472</strain>
    </source>
</reference>
<dbReference type="Proteomes" id="UP000622797">
    <property type="component" value="Unassembled WGS sequence"/>
</dbReference>
<evidence type="ECO:0000256" key="1">
    <source>
        <dbReference type="SAM" id="MobiDB-lite"/>
    </source>
</evidence>
<dbReference type="SUPFAM" id="SSF53474">
    <property type="entry name" value="alpha/beta-Hydrolases"/>
    <property type="match status" value="1"/>
</dbReference>
<sequence length="326" mass="35465">MADQQPSTHYEFIRLDTKSSAQMCYSFTPAAASGTKPTLVVFVCGLSIPQVGWSGTIAKLKEISPNGLPPLLTFDRFGHGQTTDRDPNDEGAADPTHAHDCMSVVGDIRQLTTQVLKDKLGINDPDSARLLLVSNSIGCAISRLYAREYPGTVAGILFLDSVLTDTDFVSVFPDPDAEGFKPDELPSGITVENLRVARRETAKRFHPSVGSKEGLSRKNLAQLLPHPDSPSLPKVDGKDPYITVLGHDFDYFASRTGTDFGIPGELVQLYLNPYWQHYNEGLAKLTGSERSEGPIRPTGAGHFIQLDAPGFVAKKVNEVLQKLAKD</sequence>
<accession>A0A8H4U0E7</accession>
<dbReference type="InterPro" id="IPR029058">
    <property type="entry name" value="AB_hydrolase_fold"/>
</dbReference>
<dbReference type="InterPro" id="IPR000073">
    <property type="entry name" value="AB_hydrolase_1"/>
</dbReference>
<evidence type="ECO:0000313" key="4">
    <source>
        <dbReference type="Proteomes" id="UP000622797"/>
    </source>
</evidence>
<dbReference type="OrthoDB" id="3466836at2759"/>
<organism evidence="3 4">
    <name type="scientific">Fusarium sarcochroum</name>
    <dbReference type="NCBI Taxonomy" id="1208366"/>
    <lineage>
        <taxon>Eukaryota</taxon>
        <taxon>Fungi</taxon>
        <taxon>Dikarya</taxon>
        <taxon>Ascomycota</taxon>
        <taxon>Pezizomycotina</taxon>
        <taxon>Sordariomycetes</taxon>
        <taxon>Hypocreomycetidae</taxon>
        <taxon>Hypocreales</taxon>
        <taxon>Nectriaceae</taxon>
        <taxon>Fusarium</taxon>
        <taxon>Fusarium lateritium species complex</taxon>
    </lineage>
</organism>
<feature type="domain" description="AB hydrolase-1" evidence="2">
    <location>
        <begin position="40"/>
        <end position="314"/>
    </location>
</feature>
<dbReference type="Pfam" id="PF12697">
    <property type="entry name" value="Abhydrolase_6"/>
    <property type="match status" value="1"/>
</dbReference>
<feature type="compositionally biased region" description="Basic and acidic residues" evidence="1">
    <location>
        <begin position="76"/>
        <end position="88"/>
    </location>
</feature>
<proteinExistence type="predicted"/>
<keyword evidence="4" id="KW-1185">Reference proteome</keyword>
<evidence type="ECO:0000259" key="2">
    <source>
        <dbReference type="Pfam" id="PF12697"/>
    </source>
</evidence>
<dbReference type="AlphaFoldDB" id="A0A8H4U0E7"/>
<dbReference type="Gene3D" id="3.40.50.1820">
    <property type="entry name" value="alpha/beta hydrolase"/>
    <property type="match status" value="1"/>
</dbReference>
<feature type="region of interest" description="Disordered" evidence="1">
    <location>
        <begin position="76"/>
        <end position="97"/>
    </location>
</feature>
<dbReference type="EMBL" id="JABEXW010000236">
    <property type="protein sequence ID" value="KAF4967437.1"/>
    <property type="molecule type" value="Genomic_DNA"/>
</dbReference>